<protein>
    <recommendedName>
        <fullName evidence="1">GP-PDE domain-containing protein</fullName>
    </recommendedName>
</protein>
<evidence type="ECO:0000313" key="2">
    <source>
        <dbReference type="EMBL" id="UYM05477.1"/>
    </source>
</evidence>
<dbReference type="AlphaFoldDB" id="A0AA46TIJ1"/>
<dbReference type="GO" id="GO:0006629">
    <property type="term" value="P:lipid metabolic process"/>
    <property type="evidence" value="ECO:0007669"/>
    <property type="project" value="InterPro"/>
</dbReference>
<keyword evidence="3" id="KW-1185">Reference proteome</keyword>
<accession>A0AA46TIJ1</accession>
<organism evidence="2 3">
    <name type="scientific">Solicola gregarius</name>
    <dbReference type="NCBI Taxonomy" id="2908642"/>
    <lineage>
        <taxon>Bacteria</taxon>
        <taxon>Bacillati</taxon>
        <taxon>Actinomycetota</taxon>
        <taxon>Actinomycetes</taxon>
        <taxon>Propionibacteriales</taxon>
        <taxon>Nocardioidaceae</taxon>
        <taxon>Solicola</taxon>
    </lineage>
</organism>
<dbReference type="EMBL" id="CP094970">
    <property type="protein sequence ID" value="UYM05477.1"/>
    <property type="molecule type" value="Genomic_DNA"/>
</dbReference>
<dbReference type="InterPro" id="IPR030395">
    <property type="entry name" value="GP_PDE_dom"/>
</dbReference>
<dbReference type="Proteomes" id="UP001164390">
    <property type="component" value="Chromosome"/>
</dbReference>
<gene>
    <name evidence="2" type="ORF">L0C25_23705</name>
</gene>
<feature type="domain" description="GP-PDE" evidence="1">
    <location>
        <begin position="1"/>
        <end position="129"/>
    </location>
</feature>
<sequence>MEDKLLALMDEFHLLNPARDRWQVLIQSFSETSLRQIDSAAPELPLVQLVSGSATSGEVRAGAAEVATYAEGLGPSHSDVDAGVIEGAHQSCLAVHPYTVNDVDDTVRLIEIGVDGMFTNFPDKLNDVLGDRAVHGKRAAVLAKRAHDVCVA</sequence>
<proteinExistence type="predicted"/>
<dbReference type="PANTHER" id="PTHR46211">
    <property type="entry name" value="GLYCEROPHOSPHORYL DIESTER PHOSPHODIESTERASE"/>
    <property type="match status" value="1"/>
</dbReference>
<dbReference type="PANTHER" id="PTHR46211:SF7">
    <property type="entry name" value="GLYCEROPHOSPHODIESTER PHOSPHODIESTERASE"/>
    <property type="match status" value="1"/>
</dbReference>
<dbReference type="InterPro" id="IPR017946">
    <property type="entry name" value="PLC-like_Pdiesterase_TIM-brl"/>
</dbReference>
<dbReference type="Gene3D" id="3.20.20.190">
    <property type="entry name" value="Phosphatidylinositol (PI) phosphodiesterase"/>
    <property type="match status" value="1"/>
</dbReference>
<dbReference type="GO" id="GO:0008081">
    <property type="term" value="F:phosphoric diester hydrolase activity"/>
    <property type="evidence" value="ECO:0007669"/>
    <property type="project" value="InterPro"/>
</dbReference>
<dbReference type="Pfam" id="PF03009">
    <property type="entry name" value="GDPD"/>
    <property type="match status" value="1"/>
</dbReference>
<dbReference type="SUPFAM" id="SSF51695">
    <property type="entry name" value="PLC-like phosphodiesterases"/>
    <property type="match status" value="1"/>
</dbReference>
<reference evidence="2" key="1">
    <citation type="submission" date="2022-01" db="EMBL/GenBank/DDBJ databases">
        <title>Nocardioidaceae gen. sp. A5X3R13.</title>
        <authorList>
            <person name="Lopez Marin M.A."/>
            <person name="Uhlik O."/>
        </authorList>
    </citation>
    <scope>NUCLEOTIDE SEQUENCE</scope>
    <source>
        <strain evidence="2">A5X3R13</strain>
    </source>
</reference>
<dbReference type="KEGG" id="sgrg:L0C25_23705"/>
<name>A0AA46TIJ1_9ACTN</name>
<evidence type="ECO:0000313" key="3">
    <source>
        <dbReference type="Proteomes" id="UP001164390"/>
    </source>
</evidence>
<evidence type="ECO:0000259" key="1">
    <source>
        <dbReference type="PROSITE" id="PS51704"/>
    </source>
</evidence>
<dbReference type="PROSITE" id="PS51704">
    <property type="entry name" value="GP_PDE"/>
    <property type="match status" value="1"/>
</dbReference>